<dbReference type="Proteomes" id="UP001162162">
    <property type="component" value="Unassembled WGS sequence"/>
</dbReference>
<proteinExistence type="predicted"/>
<comment type="caution">
    <text evidence="1">The sequence shown here is derived from an EMBL/GenBank/DDBJ whole genome shotgun (WGS) entry which is preliminary data.</text>
</comment>
<evidence type="ECO:0000313" key="1">
    <source>
        <dbReference type="EMBL" id="KAJ8935801.1"/>
    </source>
</evidence>
<evidence type="ECO:0000313" key="2">
    <source>
        <dbReference type="Proteomes" id="UP001162162"/>
    </source>
</evidence>
<dbReference type="AlphaFoldDB" id="A0AAV8XBM5"/>
<dbReference type="EMBL" id="JAPWTK010000832">
    <property type="protein sequence ID" value="KAJ8935801.1"/>
    <property type="molecule type" value="Genomic_DNA"/>
</dbReference>
<organism evidence="1 2">
    <name type="scientific">Aromia moschata</name>
    <dbReference type="NCBI Taxonomy" id="1265417"/>
    <lineage>
        <taxon>Eukaryota</taxon>
        <taxon>Metazoa</taxon>
        <taxon>Ecdysozoa</taxon>
        <taxon>Arthropoda</taxon>
        <taxon>Hexapoda</taxon>
        <taxon>Insecta</taxon>
        <taxon>Pterygota</taxon>
        <taxon>Neoptera</taxon>
        <taxon>Endopterygota</taxon>
        <taxon>Coleoptera</taxon>
        <taxon>Polyphaga</taxon>
        <taxon>Cucujiformia</taxon>
        <taxon>Chrysomeloidea</taxon>
        <taxon>Cerambycidae</taxon>
        <taxon>Cerambycinae</taxon>
        <taxon>Callichromatini</taxon>
        <taxon>Aromia</taxon>
    </lineage>
</organism>
<accession>A0AAV8XBM5</accession>
<protein>
    <submittedName>
        <fullName evidence="1">Uncharacterized protein</fullName>
    </submittedName>
</protein>
<keyword evidence="2" id="KW-1185">Reference proteome</keyword>
<reference evidence="1" key="1">
    <citation type="journal article" date="2023" name="Insect Mol. Biol.">
        <title>Genome sequencing provides insights into the evolution of gene families encoding plant cell wall-degrading enzymes in longhorned beetles.</title>
        <authorList>
            <person name="Shin N.R."/>
            <person name="Okamura Y."/>
            <person name="Kirsch R."/>
            <person name="Pauchet Y."/>
        </authorList>
    </citation>
    <scope>NUCLEOTIDE SEQUENCE</scope>
    <source>
        <strain evidence="1">AMC_N1</strain>
    </source>
</reference>
<name>A0AAV8XBM5_9CUCU</name>
<sequence>MTSEVAISWEVHPFAFAAASNCLRYMDHDDCPSYVGGLNCVAYCIIKFTVPYLSLQPSYCEIILNN</sequence>
<gene>
    <name evidence="1" type="ORF">NQ318_023353</name>
</gene>